<dbReference type="InterPro" id="IPR000515">
    <property type="entry name" value="MetI-like"/>
</dbReference>
<evidence type="ECO:0000256" key="2">
    <source>
        <dbReference type="ARBA" id="ARBA00022448"/>
    </source>
</evidence>
<dbReference type="PANTHER" id="PTHR43227">
    <property type="entry name" value="BLL4140 PROTEIN"/>
    <property type="match status" value="1"/>
</dbReference>
<proteinExistence type="inferred from homology"/>
<dbReference type="GO" id="GO:0055085">
    <property type="term" value="P:transmembrane transport"/>
    <property type="evidence" value="ECO:0007669"/>
    <property type="project" value="InterPro"/>
</dbReference>
<feature type="transmembrane region" description="Helical" evidence="7">
    <location>
        <begin position="274"/>
        <end position="295"/>
    </location>
</feature>
<evidence type="ECO:0000313" key="9">
    <source>
        <dbReference type="EMBL" id="HIV27141.1"/>
    </source>
</evidence>
<dbReference type="Gene3D" id="1.10.3720.10">
    <property type="entry name" value="MetI-like"/>
    <property type="match status" value="1"/>
</dbReference>
<dbReference type="Proteomes" id="UP000886884">
    <property type="component" value="Unassembled WGS sequence"/>
</dbReference>
<accession>A0A9D1P6X5</accession>
<dbReference type="InterPro" id="IPR050809">
    <property type="entry name" value="UgpAE/MalFG_permease"/>
</dbReference>
<reference evidence="9" key="1">
    <citation type="submission" date="2020-10" db="EMBL/GenBank/DDBJ databases">
        <authorList>
            <person name="Gilroy R."/>
        </authorList>
    </citation>
    <scope>NUCLEOTIDE SEQUENCE</scope>
    <source>
        <strain evidence="9">CHK183-6373</strain>
    </source>
</reference>
<gene>
    <name evidence="9" type="ORF">IAA64_04180</name>
</gene>
<keyword evidence="3" id="KW-1003">Cell membrane</keyword>
<evidence type="ECO:0000313" key="10">
    <source>
        <dbReference type="Proteomes" id="UP000886884"/>
    </source>
</evidence>
<organism evidence="9 10">
    <name type="scientific">Candidatus Ornithocaccomicrobium faecavium</name>
    <dbReference type="NCBI Taxonomy" id="2840890"/>
    <lineage>
        <taxon>Bacteria</taxon>
        <taxon>Bacillati</taxon>
        <taxon>Bacillota</taxon>
        <taxon>Clostridia</taxon>
        <taxon>Candidatus Ornithocaccomicrobium</taxon>
    </lineage>
</organism>
<dbReference type="InterPro" id="IPR035906">
    <property type="entry name" value="MetI-like_sf"/>
</dbReference>
<feature type="domain" description="ABC transmembrane type-1" evidence="8">
    <location>
        <begin position="81"/>
        <end position="295"/>
    </location>
</feature>
<comment type="subcellular location">
    <subcellularLocation>
        <location evidence="1 7">Cell membrane</location>
        <topology evidence="1 7">Multi-pass membrane protein</topology>
    </subcellularLocation>
</comment>
<dbReference type="CDD" id="cd06261">
    <property type="entry name" value="TM_PBP2"/>
    <property type="match status" value="1"/>
</dbReference>
<keyword evidence="5 7" id="KW-1133">Transmembrane helix</keyword>
<dbReference type="Pfam" id="PF00528">
    <property type="entry name" value="BPD_transp_1"/>
    <property type="match status" value="1"/>
</dbReference>
<dbReference type="AlphaFoldDB" id="A0A9D1P6X5"/>
<reference evidence="9" key="2">
    <citation type="journal article" date="2021" name="PeerJ">
        <title>Extensive microbial diversity within the chicken gut microbiome revealed by metagenomics and culture.</title>
        <authorList>
            <person name="Gilroy R."/>
            <person name="Ravi A."/>
            <person name="Getino M."/>
            <person name="Pursley I."/>
            <person name="Horton D.L."/>
            <person name="Alikhan N.F."/>
            <person name="Baker D."/>
            <person name="Gharbi K."/>
            <person name="Hall N."/>
            <person name="Watson M."/>
            <person name="Adriaenssens E.M."/>
            <person name="Foster-Nyarko E."/>
            <person name="Jarju S."/>
            <person name="Secka A."/>
            <person name="Antonio M."/>
            <person name="Oren A."/>
            <person name="Chaudhuri R.R."/>
            <person name="La Ragione R."/>
            <person name="Hildebrand F."/>
            <person name="Pallen M.J."/>
        </authorList>
    </citation>
    <scope>NUCLEOTIDE SEQUENCE</scope>
    <source>
        <strain evidence="9">CHK183-6373</strain>
    </source>
</reference>
<protein>
    <submittedName>
        <fullName evidence="9">Sugar ABC transporter permease</fullName>
    </submittedName>
</protein>
<evidence type="ECO:0000256" key="3">
    <source>
        <dbReference type="ARBA" id="ARBA00022475"/>
    </source>
</evidence>
<comment type="caution">
    <text evidence="9">The sequence shown here is derived from an EMBL/GenBank/DDBJ whole genome shotgun (WGS) entry which is preliminary data.</text>
</comment>
<evidence type="ECO:0000256" key="5">
    <source>
        <dbReference type="ARBA" id="ARBA00022989"/>
    </source>
</evidence>
<feature type="transmembrane region" description="Helical" evidence="7">
    <location>
        <begin position="214"/>
        <end position="238"/>
    </location>
</feature>
<evidence type="ECO:0000259" key="8">
    <source>
        <dbReference type="PROSITE" id="PS50928"/>
    </source>
</evidence>
<sequence>MAPERKKKRYRQDIVKENIEVWLMMLPVLVIIFIFSYIPLWGVIIAFQDYQPGSPFFDTANWVGLKHIHQFINSLYFERLLVNTLRLSLLQLLFAFWVPIIFALFLNEVTNLRYKKVVQTCSYMPYFVSSVVVAGMAISFLDVNGLINNVLSLFGVEPKEYITDPNAFPTIYTITTIWKDFGFGSILYFSTLSSIDPALYEASRIDGASHMQQIWHITLPGLVNVIAIKLIMSVGAILNSNTDMILLLYNPSTYKTADVIGTYVYRLGVQGGKFSYTTAVNLFMALIGFLLTLMANKFSNKLTGSGLW</sequence>
<keyword evidence="2 7" id="KW-0813">Transport</keyword>
<dbReference type="PROSITE" id="PS50928">
    <property type="entry name" value="ABC_TM1"/>
    <property type="match status" value="1"/>
</dbReference>
<keyword evidence="4 7" id="KW-0812">Transmembrane</keyword>
<comment type="similarity">
    <text evidence="7">Belongs to the binding-protein-dependent transport system permease family.</text>
</comment>
<keyword evidence="6 7" id="KW-0472">Membrane</keyword>
<dbReference type="SUPFAM" id="SSF161098">
    <property type="entry name" value="MetI-like"/>
    <property type="match status" value="1"/>
</dbReference>
<dbReference type="EMBL" id="DVOT01000074">
    <property type="protein sequence ID" value="HIV27141.1"/>
    <property type="molecule type" value="Genomic_DNA"/>
</dbReference>
<feature type="transmembrane region" description="Helical" evidence="7">
    <location>
        <begin position="85"/>
        <end position="106"/>
    </location>
</feature>
<feature type="transmembrane region" description="Helical" evidence="7">
    <location>
        <begin position="126"/>
        <end position="147"/>
    </location>
</feature>
<dbReference type="PANTHER" id="PTHR43227:SF11">
    <property type="entry name" value="BLL4140 PROTEIN"/>
    <property type="match status" value="1"/>
</dbReference>
<evidence type="ECO:0000256" key="7">
    <source>
        <dbReference type="RuleBase" id="RU363032"/>
    </source>
</evidence>
<dbReference type="GO" id="GO:0005886">
    <property type="term" value="C:plasma membrane"/>
    <property type="evidence" value="ECO:0007669"/>
    <property type="project" value="UniProtKB-SubCell"/>
</dbReference>
<name>A0A9D1P6X5_9FIRM</name>
<evidence type="ECO:0000256" key="6">
    <source>
        <dbReference type="ARBA" id="ARBA00023136"/>
    </source>
</evidence>
<evidence type="ECO:0000256" key="1">
    <source>
        <dbReference type="ARBA" id="ARBA00004651"/>
    </source>
</evidence>
<evidence type="ECO:0000256" key="4">
    <source>
        <dbReference type="ARBA" id="ARBA00022692"/>
    </source>
</evidence>
<feature type="transmembrane region" description="Helical" evidence="7">
    <location>
        <begin position="21"/>
        <end position="47"/>
    </location>
</feature>